<evidence type="ECO:0000256" key="1">
    <source>
        <dbReference type="ARBA" id="ARBA00007130"/>
    </source>
</evidence>
<dbReference type="GO" id="GO:0000407">
    <property type="term" value="C:phagophore assembly site"/>
    <property type="evidence" value="ECO:0007669"/>
    <property type="project" value="TreeGrafter"/>
</dbReference>
<sequence length="196" mass="21831">MATQVSSIPINVTLDRPQSKDVVRALLHAVLFHRLFGTIKPQTIDVLDVTFPGVADPDIESLINSKVEEFWRALDTIPGGNGVTKKGQMLIILSEKRQKKIWFSMAEEEVPWEQWIINIEILPPRPQASNYYSSSSTRPTFTKQPPPPTPMDQVLLQILTHVSSAKGRDAVPPITTGGVISPFPLKVEVRIGDQMI</sequence>
<keyword evidence="5" id="KW-1185">Reference proteome</keyword>
<dbReference type="PANTHER" id="PTHR13292:SF0">
    <property type="entry name" value="AUTOPHAGY-RELATED PROTEIN 101"/>
    <property type="match status" value="1"/>
</dbReference>
<reference evidence="5" key="2">
    <citation type="submission" date="2015-01" db="EMBL/GenBank/DDBJ databases">
        <title>Evolutionary Origins and Diversification of the Mycorrhizal Mutualists.</title>
        <authorList>
            <consortium name="DOE Joint Genome Institute"/>
            <consortium name="Mycorrhizal Genomics Consortium"/>
            <person name="Kohler A."/>
            <person name="Kuo A."/>
            <person name="Nagy L.G."/>
            <person name="Floudas D."/>
            <person name="Copeland A."/>
            <person name="Barry K.W."/>
            <person name="Cichocki N."/>
            <person name="Veneault-Fourrey C."/>
            <person name="LaButti K."/>
            <person name="Lindquist E.A."/>
            <person name="Lipzen A."/>
            <person name="Lundell T."/>
            <person name="Morin E."/>
            <person name="Murat C."/>
            <person name="Riley R."/>
            <person name="Ohm R."/>
            <person name="Sun H."/>
            <person name="Tunlid A."/>
            <person name="Henrissat B."/>
            <person name="Grigoriev I.V."/>
            <person name="Hibbett D.S."/>
            <person name="Martin F."/>
        </authorList>
    </citation>
    <scope>NUCLEOTIDE SEQUENCE [LARGE SCALE GENOMIC DNA]</scope>
    <source>
        <strain evidence="5">MUT 4182</strain>
    </source>
</reference>
<name>A0A0C3QCU0_9AGAM</name>
<dbReference type="GO" id="GO:0000045">
    <property type="term" value="P:autophagosome assembly"/>
    <property type="evidence" value="ECO:0007669"/>
    <property type="project" value="TreeGrafter"/>
</dbReference>
<dbReference type="GO" id="GO:0019901">
    <property type="term" value="F:protein kinase binding"/>
    <property type="evidence" value="ECO:0007669"/>
    <property type="project" value="TreeGrafter"/>
</dbReference>
<accession>A0A0C3QCU0</accession>
<evidence type="ECO:0000313" key="4">
    <source>
        <dbReference type="EMBL" id="KIO28625.1"/>
    </source>
</evidence>
<reference evidence="4 5" key="1">
    <citation type="submission" date="2014-04" db="EMBL/GenBank/DDBJ databases">
        <authorList>
            <consortium name="DOE Joint Genome Institute"/>
            <person name="Kuo A."/>
            <person name="Girlanda M."/>
            <person name="Perotto S."/>
            <person name="Kohler A."/>
            <person name="Nagy L.G."/>
            <person name="Floudas D."/>
            <person name="Copeland A."/>
            <person name="Barry K.W."/>
            <person name="Cichocki N."/>
            <person name="Veneault-Fourrey C."/>
            <person name="LaButti K."/>
            <person name="Lindquist E.A."/>
            <person name="Lipzen A."/>
            <person name="Lundell T."/>
            <person name="Morin E."/>
            <person name="Murat C."/>
            <person name="Sun H."/>
            <person name="Tunlid A."/>
            <person name="Henrissat B."/>
            <person name="Grigoriev I.V."/>
            <person name="Hibbett D.S."/>
            <person name="Martin F."/>
            <person name="Nordberg H.P."/>
            <person name="Cantor M.N."/>
            <person name="Hua S.X."/>
        </authorList>
    </citation>
    <scope>NUCLEOTIDE SEQUENCE [LARGE SCALE GENOMIC DNA]</scope>
    <source>
        <strain evidence="4 5">MUT 4182</strain>
    </source>
</reference>
<dbReference type="EMBL" id="KN822992">
    <property type="protein sequence ID" value="KIO28625.1"/>
    <property type="molecule type" value="Genomic_DNA"/>
</dbReference>
<dbReference type="InterPro" id="IPR012445">
    <property type="entry name" value="ATG101"/>
</dbReference>
<dbReference type="Pfam" id="PF07855">
    <property type="entry name" value="ATG101"/>
    <property type="match status" value="1"/>
</dbReference>
<evidence type="ECO:0000313" key="5">
    <source>
        <dbReference type="Proteomes" id="UP000054248"/>
    </source>
</evidence>
<dbReference type="HOGENOM" id="CLU_069661_1_1_1"/>
<comment type="similarity">
    <text evidence="1">Belongs to the ATG101 family.</text>
</comment>
<organism evidence="4 5">
    <name type="scientific">Tulasnella calospora MUT 4182</name>
    <dbReference type="NCBI Taxonomy" id="1051891"/>
    <lineage>
        <taxon>Eukaryota</taxon>
        <taxon>Fungi</taxon>
        <taxon>Dikarya</taxon>
        <taxon>Basidiomycota</taxon>
        <taxon>Agaricomycotina</taxon>
        <taxon>Agaricomycetes</taxon>
        <taxon>Cantharellales</taxon>
        <taxon>Tulasnellaceae</taxon>
        <taxon>Tulasnella</taxon>
    </lineage>
</organism>
<protein>
    <recommendedName>
        <fullName evidence="2">Autophagy-related protein 101</fullName>
    </recommendedName>
</protein>
<dbReference type="OrthoDB" id="10259639at2759"/>
<proteinExistence type="inferred from homology"/>
<evidence type="ECO:0000256" key="3">
    <source>
        <dbReference type="ARBA" id="ARBA00023006"/>
    </source>
</evidence>
<dbReference type="PANTHER" id="PTHR13292">
    <property type="entry name" value="AUTOPHAGY-RELATED PROTEIN 101"/>
    <property type="match status" value="1"/>
</dbReference>
<keyword evidence="3" id="KW-0072">Autophagy</keyword>
<dbReference type="Proteomes" id="UP000054248">
    <property type="component" value="Unassembled WGS sequence"/>
</dbReference>
<dbReference type="AlphaFoldDB" id="A0A0C3QCU0"/>
<dbReference type="STRING" id="1051891.A0A0C3QCU0"/>
<dbReference type="GO" id="GO:1990316">
    <property type="term" value="C:Atg1/ULK1 kinase complex"/>
    <property type="evidence" value="ECO:0007669"/>
    <property type="project" value="TreeGrafter"/>
</dbReference>
<evidence type="ECO:0000256" key="2">
    <source>
        <dbReference type="ARBA" id="ARBA00018874"/>
    </source>
</evidence>
<gene>
    <name evidence="4" type="ORF">M407DRAFT_179668</name>
</gene>